<organism evidence="2 3">
    <name type="scientific">Halospeciosus flavus</name>
    <dbReference type="NCBI Taxonomy" id="3032283"/>
    <lineage>
        <taxon>Archaea</taxon>
        <taxon>Methanobacteriati</taxon>
        <taxon>Methanobacteriota</taxon>
        <taxon>Stenosarchaea group</taxon>
        <taxon>Halobacteria</taxon>
        <taxon>Halobacteriales</taxon>
        <taxon>Halobacteriaceae</taxon>
        <taxon>Halospeciosus</taxon>
    </lineage>
</organism>
<feature type="transmembrane region" description="Helical" evidence="1">
    <location>
        <begin position="48"/>
        <end position="73"/>
    </location>
</feature>
<feature type="transmembrane region" description="Helical" evidence="1">
    <location>
        <begin position="6"/>
        <end position="27"/>
    </location>
</feature>
<dbReference type="RefSeq" id="WP_279528461.1">
    <property type="nucleotide sequence ID" value="NZ_CP122312.1"/>
</dbReference>
<reference evidence="2 3" key="1">
    <citation type="journal article" date="2019" name="Int. J. Syst. Evol. Microbiol.">
        <title>The Global Catalogue of Microorganisms (GCM) 10K type strain sequencing project: providing services to taxonomists for standard genome sequencing and annotation.</title>
        <authorList>
            <consortium name="The Broad Institute Genomics Platform"/>
            <consortium name="The Broad Institute Genome Sequencing Center for Infectious Disease"/>
            <person name="Wu L."/>
            <person name="Ma J."/>
        </authorList>
    </citation>
    <scope>NUCLEOTIDE SEQUENCE [LARGE SCALE GENOMIC DNA]</scope>
    <source>
        <strain evidence="2 3">XZGYJ-43</strain>
    </source>
</reference>
<dbReference type="AlphaFoldDB" id="A0ABD5Z963"/>
<feature type="transmembrane region" description="Helical" evidence="1">
    <location>
        <begin position="79"/>
        <end position="100"/>
    </location>
</feature>
<dbReference type="Proteomes" id="UP001596447">
    <property type="component" value="Unassembled WGS sequence"/>
</dbReference>
<protein>
    <recommendedName>
        <fullName evidence="4">DUF3784 domain-containing protein</fullName>
    </recommendedName>
</protein>
<keyword evidence="1" id="KW-1133">Transmembrane helix</keyword>
<dbReference type="EMBL" id="JBHTAR010000011">
    <property type="protein sequence ID" value="MFC7201726.1"/>
    <property type="molecule type" value="Genomic_DNA"/>
</dbReference>
<evidence type="ECO:0000313" key="3">
    <source>
        <dbReference type="Proteomes" id="UP001596447"/>
    </source>
</evidence>
<keyword evidence="3" id="KW-1185">Reference proteome</keyword>
<proteinExistence type="predicted"/>
<sequence>MNESTVAGLVLLVTGLLVAGLGFLVRYRGRTDLLTAFSQRAADDPAAFGRVTGLLAILYGAFVAAVGVATAVLQLSESATGGPVVAVTVVVALLFAYAHWRY</sequence>
<keyword evidence="1" id="KW-0472">Membrane</keyword>
<keyword evidence="1" id="KW-0812">Transmembrane</keyword>
<name>A0ABD5Z963_9EURY</name>
<evidence type="ECO:0000256" key="1">
    <source>
        <dbReference type="SAM" id="Phobius"/>
    </source>
</evidence>
<accession>A0ABD5Z963</accession>
<comment type="caution">
    <text evidence="2">The sequence shown here is derived from an EMBL/GenBank/DDBJ whole genome shotgun (WGS) entry which is preliminary data.</text>
</comment>
<evidence type="ECO:0000313" key="2">
    <source>
        <dbReference type="EMBL" id="MFC7201726.1"/>
    </source>
</evidence>
<gene>
    <name evidence="2" type="ORF">ACFQJ9_20330</name>
</gene>
<evidence type="ECO:0008006" key="4">
    <source>
        <dbReference type="Google" id="ProtNLM"/>
    </source>
</evidence>